<evidence type="ECO:0000313" key="2">
    <source>
        <dbReference type="EMBL" id="KAL2633059.1"/>
    </source>
</evidence>
<accession>A0ABD1YRK9</accession>
<feature type="compositionally biased region" description="Basic and acidic residues" evidence="1">
    <location>
        <begin position="18"/>
        <end position="30"/>
    </location>
</feature>
<evidence type="ECO:0000256" key="1">
    <source>
        <dbReference type="SAM" id="MobiDB-lite"/>
    </source>
</evidence>
<comment type="caution">
    <text evidence="2">The sequence shown here is derived from an EMBL/GenBank/DDBJ whole genome shotgun (WGS) entry which is preliminary data.</text>
</comment>
<reference evidence="2 3" key="1">
    <citation type="submission" date="2024-09" db="EMBL/GenBank/DDBJ databases">
        <title>Chromosome-scale assembly of Riccia fluitans.</title>
        <authorList>
            <person name="Paukszto L."/>
            <person name="Sawicki J."/>
            <person name="Karawczyk K."/>
            <person name="Piernik-Szablinska J."/>
            <person name="Szczecinska M."/>
            <person name="Mazdziarz M."/>
        </authorList>
    </citation>
    <scope>NUCLEOTIDE SEQUENCE [LARGE SCALE GENOMIC DNA]</scope>
    <source>
        <strain evidence="2">Rf_01</strain>
        <tissue evidence="2">Aerial parts of the thallus</tissue>
    </source>
</reference>
<feature type="compositionally biased region" description="Basic and acidic residues" evidence="1">
    <location>
        <begin position="55"/>
        <end position="66"/>
    </location>
</feature>
<protein>
    <submittedName>
        <fullName evidence="2">Uncharacterized protein</fullName>
    </submittedName>
</protein>
<feature type="region of interest" description="Disordered" evidence="1">
    <location>
        <begin position="82"/>
        <end position="101"/>
    </location>
</feature>
<keyword evidence="3" id="KW-1185">Reference proteome</keyword>
<dbReference type="EMBL" id="JBHFFA010000003">
    <property type="protein sequence ID" value="KAL2633059.1"/>
    <property type="molecule type" value="Genomic_DNA"/>
</dbReference>
<name>A0ABD1YRK9_9MARC</name>
<feature type="region of interest" description="Disordered" evidence="1">
    <location>
        <begin position="1"/>
        <end position="66"/>
    </location>
</feature>
<organism evidence="2 3">
    <name type="scientific">Riccia fluitans</name>
    <dbReference type="NCBI Taxonomy" id="41844"/>
    <lineage>
        <taxon>Eukaryota</taxon>
        <taxon>Viridiplantae</taxon>
        <taxon>Streptophyta</taxon>
        <taxon>Embryophyta</taxon>
        <taxon>Marchantiophyta</taxon>
        <taxon>Marchantiopsida</taxon>
        <taxon>Marchantiidae</taxon>
        <taxon>Marchantiales</taxon>
        <taxon>Ricciaceae</taxon>
        <taxon>Riccia</taxon>
    </lineage>
</organism>
<proteinExistence type="predicted"/>
<gene>
    <name evidence="2" type="ORF">R1flu_004538</name>
</gene>
<dbReference type="AlphaFoldDB" id="A0ABD1YRK9"/>
<sequence length="101" mass="11031">MADAGKVNVKSTCGGETGRADEEQKRRTTDVDSGQTPCTRGEPGTTVSRSNGSFDRADREAKSSRVAERKFVRAESFGRHAWQTDFRLASTANGPKHERSV</sequence>
<evidence type="ECO:0000313" key="3">
    <source>
        <dbReference type="Proteomes" id="UP001605036"/>
    </source>
</evidence>
<dbReference type="Proteomes" id="UP001605036">
    <property type="component" value="Unassembled WGS sequence"/>
</dbReference>